<dbReference type="PANTHER" id="PTHR35271">
    <property type="entry name" value="ABC TRANSPORTER, SUBSTRATE-BINDING LIPOPROTEIN-RELATED"/>
    <property type="match status" value="1"/>
</dbReference>
<gene>
    <name evidence="1" type="ORF">U27_05103</name>
</gene>
<evidence type="ECO:0008006" key="3">
    <source>
        <dbReference type="Google" id="ProtNLM"/>
    </source>
</evidence>
<proteinExistence type="predicted"/>
<accession>A0A081C0M5</accession>
<organism evidence="1">
    <name type="scientific">Vecturithrix granuli</name>
    <dbReference type="NCBI Taxonomy" id="1499967"/>
    <lineage>
        <taxon>Bacteria</taxon>
        <taxon>Candidatus Moduliflexota</taxon>
        <taxon>Candidatus Vecturitrichia</taxon>
        <taxon>Candidatus Vecturitrichales</taxon>
        <taxon>Candidatus Vecturitrichaceae</taxon>
        <taxon>Candidatus Vecturithrix</taxon>
    </lineage>
</organism>
<dbReference type="STRING" id="1499967.U27_05103"/>
<dbReference type="Pfam" id="PF04392">
    <property type="entry name" value="ABC_sub_bind"/>
    <property type="match status" value="1"/>
</dbReference>
<dbReference type="InterPro" id="IPR007487">
    <property type="entry name" value="ABC_transpt-TYRBP-like"/>
</dbReference>
<dbReference type="EMBL" id="DF820467">
    <property type="protein sequence ID" value="GAK58130.1"/>
    <property type="molecule type" value="Genomic_DNA"/>
</dbReference>
<dbReference type="AlphaFoldDB" id="A0A081C0M5"/>
<dbReference type="Proteomes" id="UP000030661">
    <property type="component" value="Unassembled WGS sequence"/>
</dbReference>
<evidence type="ECO:0000313" key="2">
    <source>
        <dbReference type="Proteomes" id="UP000030661"/>
    </source>
</evidence>
<reference evidence="1" key="1">
    <citation type="journal article" date="2015" name="PeerJ">
        <title>First genomic representation of candidate bacterial phylum KSB3 points to enhanced environmental sensing as a trigger of wastewater bulking.</title>
        <authorList>
            <person name="Sekiguchi Y."/>
            <person name="Ohashi A."/>
            <person name="Parks D.H."/>
            <person name="Yamauchi T."/>
            <person name="Tyson G.W."/>
            <person name="Hugenholtz P."/>
        </authorList>
    </citation>
    <scope>NUCLEOTIDE SEQUENCE [LARGE SCALE GENOMIC DNA]</scope>
</reference>
<keyword evidence="2" id="KW-1185">Reference proteome</keyword>
<dbReference type="PANTHER" id="PTHR35271:SF1">
    <property type="entry name" value="ABC TRANSPORTER, SUBSTRATE-BINDING LIPOPROTEIN"/>
    <property type="match status" value="1"/>
</dbReference>
<sequence length="336" mass="37055">MKSIVRIIVSMIVVIGLFANIGFAAELKKVMIVYSPATESMVQQTLKGLEQAGFVEQKNLTSTLVMVSGITDPVQLVSQVKEVAPDIVINVHEFGQFVTALKGLSIPIITALGVEPYVNSEGIPTANVTGAYATLPDMAYNSYKFLQKVAPLESGQKAVLLEIPEVALIPKAVVVDALQRLQIPLKAALDTTIYEDWQQAILQYNEDIEVGWILFLAPVRKRDGSRVDILTEVLPWMREHLKKPTISYWEFTVQMGLLCGFCIDLDALAAQAGKLAARVLQGEPINTIKAEYPHKVSIALNRKTATNIGIVFSMEVLKLANVIYDDYEGKQVIRKK</sequence>
<dbReference type="Gene3D" id="3.40.50.2300">
    <property type="match status" value="2"/>
</dbReference>
<evidence type="ECO:0000313" key="1">
    <source>
        <dbReference type="EMBL" id="GAK58130.1"/>
    </source>
</evidence>
<protein>
    <recommendedName>
        <fullName evidence="3">ABC transporter substrate binding protein</fullName>
    </recommendedName>
</protein>
<name>A0A081C0M5_VECG1</name>
<dbReference type="HOGENOM" id="CLU_817994_0_0_0"/>
<dbReference type="eggNOG" id="COG2984">
    <property type="taxonomic scope" value="Bacteria"/>
</dbReference>